<dbReference type="GO" id="GO:0061603">
    <property type="term" value="F:molybdenum cofactor guanylyltransferase activity"/>
    <property type="evidence" value="ECO:0007669"/>
    <property type="project" value="UniProtKB-EC"/>
</dbReference>
<dbReference type="EC" id="2.7.7.77" evidence="8"/>
<keyword evidence="11" id="KW-1185">Reference proteome</keyword>
<keyword evidence="3 8" id="KW-0479">Metal-binding</keyword>
<evidence type="ECO:0000256" key="7">
    <source>
        <dbReference type="ARBA" id="ARBA00023150"/>
    </source>
</evidence>
<dbReference type="GO" id="GO:0005525">
    <property type="term" value="F:GTP binding"/>
    <property type="evidence" value="ECO:0007669"/>
    <property type="project" value="UniProtKB-UniRule"/>
</dbReference>
<evidence type="ECO:0000256" key="4">
    <source>
        <dbReference type="ARBA" id="ARBA00022741"/>
    </source>
</evidence>
<comment type="cofactor">
    <cofactor evidence="8">
        <name>Mg(2+)</name>
        <dbReference type="ChEBI" id="CHEBI:18420"/>
    </cofactor>
</comment>
<feature type="binding site" evidence="8">
    <location>
        <position position="100"/>
    </location>
    <ligand>
        <name>Mg(2+)</name>
        <dbReference type="ChEBI" id="CHEBI:18420"/>
    </ligand>
</feature>
<dbReference type="NCBIfam" id="TIGR02665">
    <property type="entry name" value="molyb_mobA"/>
    <property type="match status" value="1"/>
</dbReference>
<evidence type="ECO:0000259" key="9">
    <source>
        <dbReference type="Pfam" id="PF12804"/>
    </source>
</evidence>
<feature type="domain" description="MobA-like NTP transferase" evidence="9">
    <location>
        <begin position="5"/>
        <end position="161"/>
    </location>
</feature>
<dbReference type="InterPro" id="IPR013482">
    <property type="entry name" value="Molybde_CF_guanTrfase"/>
</dbReference>
<evidence type="ECO:0000313" key="11">
    <source>
        <dbReference type="Proteomes" id="UP000281094"/>
    </source>
</evidence>
<feature type="binding site" evidence="8">
    <location>
        <position position="21"/>
    </location>
    <ligand>
        <name>GTP</name>
        <dbReference type="ChEBI" id="CHEBI:37565"/>
    </ligand>
</feature>
<dbReference type="GO" id="GO:1902758">
    <property type="term" value="P:bis(molybdopterin guanine dinucleotide)molybdenum biosynthetic process"/>
    <property type="evidence" value="ECO:0007669"/>
    <property type="project" value="TreeGrafter"/>
</dbReference>
<comment type="function">
    <text evidence="8">Transfers a GMP moiety from GTP to Mo-molybdopterin (Mo-MPT) cofactor (Moco or molybdenum cofactor) to form Mo-molybdopterin guanine dinucleotide (Mo-MGD) cofactor.</text>
</comment>
<comment type="similarity">
    <text evidence="8">Belongs to the MobA family.</text>
</comment>
<dbReference type="PANTHER" id="PTHR19136:SF81">
    <property type="entry name" value="MOLYBDENUM COFACTOR GUANYLYLTRANSFERASE"/>
    <property type="match status" value="1"/>
</dbReference>
<keyword evidence="5 8" id="KW-0460">Magnesium</keyword>
<accession>A0A3L7JC88</accession>
<dbReference type="Gene3D" id="3.90.550.10">
    <property type="entry name" value="Spore Coat Polysaccharide Biosynthesis Protein SpsA, Chain A"/>
    <property type="match status" value="1"/>
</dbReference>
<keyword evidence="6 8" id="KW-0342">GTP-binding</keyword>
<comment type="caution">
    <text evidence="8">Lacks conserved residue(s) required for the propagation of feature annotation.</text>
</comment>
<gene>
    <name evidence="8 10" type="primary">mobA</name>
    <name evidence="10" type="ORF">D8780_07660</name>
</gene>
<name>A0A3L7JC88_9HYPH</name>
<dbReference type="GO" id="GO:0005737">
    <property type="term" value="C:cytoplasm"/>
    <property type="evidence" value="ECO:0007669"/>
    <property type="project" value="UniProtKB-SubCell"/>
</dbReference>
<dbReference type="PANTHER" id="PTHR19136">
    <property type="entry name" value="MOLYBDENUM COFACTOR GUANYLYLTRANSFERASE"/>
    <property type="match status" value="1"/>
</dbReference>
<dbReference type="EMBL" id="RCWN01000001">
    <property type="protein sequence ID" value="RLQ88100.1"/>
    <property type="molecule type" value="Genomic_DNA"/>
</dbReference>
<dbReference type="HAMAP" id="MF_00316">
    <property type="entry name" value="MobA"/>
    <property type="match status" value="1"/>
</dbReference>
<feature type="binding site" evidence="8">
    <location>
        <position position="67"/>
    </location>
    <ligand>
        <name>GTP</name>
        <dbReference type="ChEBI" id="CHEBI:37565"/>
    </ligand>
</feature>
<organism evidence="10 11">
    <name type="scientific">Notoacmeibacter ruber</name>
    <dbReference type="NCBI Taxonomy" id="2670375"/>
    <lineage>
        <taxon>Bacteria</taxon>
        <taxon>Pseudomonadati</taxon>
        <taxon>Pseudomonadota</taxon>
        <taxon>Alphaproteobacteria</taxon>
        <taxon>Hyphomicrobiales</taxon>
        <taxon>Notoacmeibacteraceae</taxon>
        <taxon>Notoacmeibacter</taxon>
    </lineage>
</organism>
<feature type="binding site" evidence="8">
    <location>
        <position position="100"/>
    </location>
    <ligand>
        <name>GTP</name>
        <dbReference type="ChEBI" id="CHEBI:37565"/>
    </ligand>
</feature>
<keyword evidence="10" id="KW-0548">Nucleotidyltransferase</keyword>
<dbReference type="InterPro" id="IPR029044">
    <property type="entry name" value="Nucleotide-diphossugar_trans"/>
</dbReference>
<comment type="domain">
    <text evidence="8">The N-terminal domain determines nucleotide recognition and specific binding, while the C-terminal domain determines the specific binding to the target protein.</text>
</comment>
<dbReference type="AlphaFoldDB" id="A0A3L7JC88"/>
<evidence type="ECO:0000256" key="5">
    <source>
        <dbReference type="ARBA" id="ARBA00022842"/>
    </source>
</evidence>
<evidence type="ECO:0000256" key="6">
    <source>
        <dbReference type="ARBA" id="ARBA00023134"/>
    </source>
</evidence>
<dbReference type="Pfam" id="PF12804">
    <property type="entry name" value="NTP_transf_3"/>
    <property type="match status" value="1"/>
</dbReference>
<keyword evidence="2 8" id="KW-0808">Transferase</keyword>
<dbReference type="InterPro" id="IPR025877">
    <property type="entry name" value="MobA-like_NTP_Trfase"/>
</dbReference>
<evidence type="ECO:0000313" key="10">
    <source>
        <dbReference type="EMBL" id="RLQ88100.1"/>
    </source>
</evidence>
<keyword evidence="1 8" id="KW-0963">Cytoplasm</keyword>
<dbReference type="SUPFAM" id="SSF53448">
    <property type="entry name" value="Nucleotide-diphospho-sugar transferases"/>
    <property type="match status" value="1"/>
</dbReference>
<sequence length="202" mass="22096">MQPAGIILAGGEARRMGGRDKPLLELAGKPLMGHIVERLSPQVSSLAISANGDPERFSRFALPVLPDDTPMGPLSGVLSGMDWAASLENPPRQIVTIAGDTPFVPRDLVLRFDIAAEGEAERIVLATSNGRRHPTICLWPVSLRHALRRWLAESESSKVLGFIHRHDFSLADFQTAEDADPFFNINTPEDLEAARIRAEDES</sequence>
<reference evidence="10 11" key="1">
    <citation type="submission" date="2018-10" db="EMBL/GenBank/DDBJ databases">
        <title>Notoacmeibacter sp. M2BS9Y-3-1, whole genome shotgun sequence.</title>
        <authorList>
            <person name="Tuo L."/>
        </authorList>
    </citation>
    <scope>NUCLEOTIDE SEQUENCE [LARGE SCALE GENOMIC DNA]</scope>
    <source>
        <strain evidence="10 11">M2BS9Y-3-1</strain>
    </source>
</reference>
<proteinExistence type="inferred from homology"/>
<keyword evidence="4 8" id="KW-0547">Nucleotide-binding</keyword>
<dbReference type="Proteomes" id="UP000281094">
    <property type="component" value="Unassembled WGS sequence"/>
</dbReference>
<comment type="caution">
    <text evidence="10">The sequence shown here is derived from an EMBL/GenBank/DDBJ whole genome shotgun (WGS) entry which is preliminary data.</text>
</comment>
<feature type="binding site" evidence="8">
    <location>
        <begin position="8"/>
        <end position="10"/>
    </location>
    <ligand>
        <name>GTP</name>
        <dbReference type="ChEBI" id="CHEBI:37565"/>
    </ligand>
</feature>
<evidence type="ECO:0000256" key="3">
    <source>
        <dbReference type="ARBA" id="ARBA00022723"/>
    </source>
</evidence>
<evidence type="ECO:0000256" key="1">
    <source>
        <dbReference type="ARBA" id="ARBA00022490"/>
    </source>
</evidence>
<comment type="catalytic activity">
    <reaction evidence="8">
        <text>Mo-molybdopterin + GTP + H(+) = Mo-molybdopterin guanine dinucleotide + diphosphate</text>
        <dbReference type="Rhea" id="RHEA:34243"/>
        <dbReference type="ChEBI" id="CHEBI:15378"/>
        <dbReference type="ChEBI" id="CHEBI:33019"/>
        <dbReference type="ChEBI" id="CHEBI:37565"/>
        <dbReference type="ChEBI" id="CHEBI:71302"/>
        <dbReference type="ChEBI" id="CHEBI:71310"/>
        <dbReference type="EC" id="2.7.7.77"/>
    </reaction>
</comment>
<evidence type="ECO:0000256" key="2">
    <source>
        <dbReference type="ARBA" id="ARBA00022679"/>
    </source>
</evidence>
<dbReference type="GO" id="GO:0046872">
    <property type="term" value="F:metal ion binding"/>
    <property type="evidence" value="ECO:0007669"/>
    <property type="project" value="UniProtKB-KW"/>
</dbReference>
<dbReference type="CDD" id="cd02503">
    <property type="entry name" value="MobA"/>
    <property type="match status" value="1"/>
</dbReference>
<evidence type="ECO:0000256" key="8">
    <source>
        <dbReference type="HAMAP-Rule" id="MF_00316"/>
    </source>
</evidence>
<keyword evidence="7 8" id="KW-0501">Molybdenum cofactor biosynthesis</keyword>
<protein>
    <recommendedName>
        <fullName evidence="8">Molybdenum cofactor guanylyltransferase</fullName>
        <shortName evidence="8">MoCo guanylyltransferase</shortName>
        <ecNumber evidence="8">2.7.7.77</ecNumber>
    </recommendedName>
    <alternativeName>
        <fullName evidence="8">GTP:molybdopterin guanylyltransferase</fullName>
    </alternativeName>
    <alternativeName>
        <fullName evidence="8">Mo-MPT guanylyltransferase</fullName>
    </alternativeName>
    <alternativeName>
        <fullName evidence="8">Molybdopterin guanylyltransferase</fullName>
    </alternativeName>
    <alternativeName>
        <fullName evidence="8">Molybdopterin-guanine dinucleotide synthase</fullName>
        <shortName evidence="8">MGD synthase</shortName>
    </alternativeName>
</protein>
<comment type="subcellular location">
    <subcellularLocation>
        <location evidence="8">Cytoplasm</location>
    </subcellularLocation>
</comment>
<comment type="subunit">
    <text evidence="8">Monomer.</text>
</comment>
<dbReference type="RefSeq" id="WP_121645065.1">
    <property type="nucleotide sequence ID" value="NZ_RCWN01000001.1"/>
</dbReference>